<sequence length="144" mass="14830">MPFRSPAPPPSPYPSPYSRPPGPPPGPPPVPSWAVRGEPPAPPALPPGHRARASDRRRRGARVPDRYERVFSSVTTAAAAVAVLTLAGEVRPASPPAGGTDPAVCDTAPRYGTAADGPAPPHRPPVHGRDLTTALGPLTGHYTG</sequence>
<proteinExistence type="predicted"/>
<accession>A0A3M8ERY0</accession>
<feature type="region of interest" description="Disordered" evidence="1">
    <location>
        <begin position="92"/>
        <end position="144"/>
    </location>
</feature>
<evidence type="ECO:0000313" key="2">
    <source>
        <dbReference type="EMBL" id="RKM90125.1"/>
    </source>
</evidence>
<feature type="compositionally biased region" description="Pro residues" evidence="1">
    <location>
        <begin position="1"/>
        <end position="31"/>
    </location>
</feature>
<evidence type="ECO:0000256" key="1">
    <source>
        <dbReference type="SAM" id="MobiDB-lite"/>
    </source>
</evidence>
<dbReference type="RefSeq" id="WP_051647881.1">
    <property type="nucleotide sequence ID" value="NZ_CP134822.1"/>
</dbReference>
<feature type="region of interest" description="Disordered" evidence="1">
    <location>
        <begin position="1"/>
        <end position="65"/>
    </location>
</feature>
<dbReference type="AlphaFoldDB" id="A0A3M8ERY0"/>
<reference evidence="2 3" key="1">
    <citation type="journal article" date="2014" name="Genome Announc.">
        <title>Draft Genome Sequence of Streptomyces fradiae ATCC 19609, a Strain Highly Sensitive to Antibiotics.</title>
        <authorList>
            <person name="Bekker O.B."/>
            <person name="Klimina K.M."/>
            <person name="Vatlin A.A."/>
            <person name="Zakharevich N.V."/>
            <person name="Kasianov A.S."/>
            <person name="Danilenko V.N."/>
        </authorList>
    </citation>
    <scope>NUCLEOTIDE SEQUENCE [LARGE SCALE GENOMIC DNA]</scope>
    <source>
        <strain evidence="2 3">ATCC 19609</strain>
    </source>
</reference>
<feature type="compositionally biased region" description="Basic residues" evidence="1">
    <location>
        <begin position="49"/>
        <end position="61"/>
    </location>
</feature>
<name>A0A3M8ERY0_9ACTN</name>
<organism evidence="2 3">
    <name type="scientific">Streptomyces xinghaiensis</name>
    <dbReference type="NCBI Taxonomy" id="1038928"/>
    <lineage>
        <taxon>Bacteria</taxon>
        <taxon>Bacillati</taxon>
        <taxon>Actinomycetota</taxon>
        <taxon>Actinomycetes</taxon>
        <taxon>Kitasatosporales</taxon>
        <taxon>Streptomycetaceae</taxon>
        <taxon>Streptomyces</taxon>
    </lineage>
</organism>
<dbReference type="EMBL" id="JNAD02000026">
    <property type="protein sequence ID" value="RKM90125.1"/>
    <property type="molecule type" value="Genomic_DNA"/>
</dbReference>
<dbReference type="Proteomes" id="UP000028058">
    <property type="component" value="Unassembled WGS sequence"/>
</dbReference>
<protein>
    <submittedName>
        <fullName evidence="2">Uncharacterized protein</fullName>
    </submittedName>
</protein>
<gene>
    <name evidence="2" type="ORF">SFRA_032390</name>
</gene>
<evidence type="ECO:0000313" key="3">
    <source>
        <dbReference type="Proteomes" id="UP000028058"/>
    </source>
</evidence>
<comment type="caution">
    <text evidence="2">The sequence shown here is derived from an EMBL/GenBank/DDBJ whole genome shotgun (WGS) entry which is preliminary data.</text>
</comment>
<keyword evidence="3" id="KW-1185">Reference proteome</keyword>